<keyword evidence="9 15" id="KW-0460">Magnesium</keyword>
<feature type="binding site" description="axial binding residue" evidence="15">
    <location>
        <position position="38"/>
    </location>
    <ligand>
        <name>a bacteriochlorophyll</name>
        <dbReference type="ChEBI" id="CHEBI:38201"/>
    </ligand>
    <ligandPart>
        <name>Mg</name>
        <dbReference type="ChEBI" id="CHEBI:25107"/>
    </ligandPart>
</feature>
<dbReference type="GO" id="GO:0042314">
    <property type="term" value="F:bacteriochlorophyll binding"/>
    <property type="evidence" value="ECO:0007669"/>
    <property type="project" value="UniProtKB-KW"/>
</dbReference>
<evidence type="ECO:0000256" key="12">
    <source>
        <dbReference type="ARBA" id="ARBA00022991"/>
    </source>
</evidence>
<accession>Q8KZ68</accession>
<keyword evidence="13 16" id="KW-0472">Membrane</keyword>
<protein>
    <submittedName>
        <fullName evidence="17">Light-harvesting protein, beta chain</fullName>
    </submittedName>
</protein>
<evidence type="ECO:0000256" key="1">
    <source>
        <dbReference type="ARBA" id="ARBA00002455"/>
    </source>
</evidence>
<evidence type="ECO:0000256" key="11">
    <source>
        <dbReference type="ARBA" id="ARBA00022989"/>
    </source>
</evidence>
<dbReference type="PIRSF" id="PIRSF002900">
    <property type="entry name" value="Antenna_beta"/>
    <property type="match status" value="1"/>
</dbReference>
<dbReference type="SUPFAM" id="SSF56918">
    <property type="entry name" value="Light-harvesting complex subunits"/>
    <property type="match status" value="1"/>
</dbReference>
<evidence type="ECO:0000256" key="8">
    <source>
        <dbReference type="ARBA" id="ARBA00022723"/>
    </source>
</evidence>
<dbReference type="GO" id="GO:0019684">
    <property type="term" value="P:photosynthesis, light reaction"/>
    <property type="evidence" value="ECO:0007669"/>
    <property type="project" value="InterPro"/>
</dbReference>
<gene>
    <name evidence="17" type="primary">pufB</name>
    <name evidence="17" type="ORF">MBMO_EBAC000-29C02.11</name>
</gene>
<proteinExistence type="inferred from homology"/>
<keyword evidence="8 15" id="KW-0479">Metal-binding</keyword>
<evidence type="ECO:0000256" key="5">
    <source>
        <dbReference type="ARBA" id="ARBA00022494"/>
    </source>
</evidence>
<feature type="transmembrane region" description="Helical" evidence="16">
    <location>
        <begin position="25"/>
        <end position="44"/>
    </location>
</feature>
<dbReference type="GO" id="GO:0005886">
    <property type="term" value="C:plasma membrane"/>
    <property type="evidence" value="ECO:0007669"/>
    <property type="project" value="UniProtKB-SubCell"/>
</dbReference>
<keyword evidence="7 16" id="KW-0812">Transmembrane</keyword>
<dbReference type="GO" id="GO:0030077">
    <property type="term" value="C:plasma membrane light-harvesting complex"/>
    <property type="evidence" value="ECO:0007669"/>
    <property type="project" value="InterPro"/>
</dbReference>
<dbReference type="Gene3D" id="1.20.5.250">
    <property type="match status" value="1"/>
</dbReference>
<evidence type="ECO:0000256" key="9">
    <source>
        <dbReference type="ARBA" id="ARBA00022842"/>
    </source>
</evidence>
<evidence type="ECO:0000256" key="4">
    <source>
        <dbReference type="ARBA" id="ARBA00022475"/>
    </source>
</evidence>
<dbReference type="GO" id="GO:0046872">
    <property type="term" value="F:metal ion binding"/>
    <property type="evidence" value="ECO:0007669"/>
    <property type="project" value="UniProtKB-KW"/>
</dbReference>
<name>Q8KZ68_9PROT</name>
<keyword evidence="11 16" id="KW-1133">Transmembrane helix</keyword>
<sequence>MNDETVGPSGLTHAEAKEFMKSYEIWMWVFVAIASAAHVAVWMYKPWFNL</sequence>
<evidence type="ECO:0000256" key="13">
    <source>
        <dbReference type="ARBA" id="ARBA00023136"/>
    </source>
</evidence>
<evidence type="ECO:0000313" key="17">
    <source>
        <dbReference type="EMBL" id="AAM48605.1"/>
    </source>
</evidence>
<evidence type="ECO:0000256" key="15">
    <source>
        <dbReference type="PIRSR" id="PIRSR002900-1"/>
    </source>
</evidence>
<comment type="similarity">
    <text evidence="3">Belongs to the antenna complex beta subunit family.</text>
</comment>
<keyword evidence="5" id="KW-0148">Chlorophyll</keyword>
<reference evidence="17" key="1">
    <citation type="journal article" date="2002" name="Nature">
        <title>Unsuspected diversity among marine aerobic anoxygenic phototrophs.</title>
        <authorList>
            <person name="Beja O."/>
            <person name="Suzuki M.T."/>
            <person name="Heidelberg J.F."/>
            <person name="Nelson W.C."/>
            <person name="Preston C.M."/>
            <person name="Hamada T."/>
            <person name="Eisen J.A."/>
            <person name="Fraser C.M."/>
            <person name="DeLong E.F."/>
        </authorList>
    </citation>
    <scope>NUCLEOTIDE SEQUENCE</scope>
</reference>
<dbReference type="InterPro" id="IPR035889">
    <property type="entry name" value="Light-harvesting_complex"/>
</dbReference>
<organism evidence="17">
    <name type="scientific">uncultured marine proteobacterium</name>
    <dbReference type="NCBI Taxonomy" id="482892"/>
    <lineage>
        <taxon>Bacteria</taxon>
        <taxon>Pseudomonadati</taxon>
        <taxon>Pseudomonadota</taxon>
        <taxon>environmental samples</taxon>
    </lineage>
</organism>
<evidence type="ECO:0000256" key="2">
    <source>
        <dbReference type="ARBA" id="ARBA00004249"/>
    </source>
</evidence>
<dbReference type="AlphaFoldDB" id="Q8KZ68"/>
<evidence type="ECO:0000256" key="7">
    <source>
        <dbReference type="ARBA" id="ARBA00022692"/>
    </source>
</evidence>
<evidence type="ECO:0000256" key="6">
    <source>
        <dbReference type="ARBA" id="ARBA00022549"/>
    </source>
</evidence>
<dbReference type="InterPro" id="IPR023624">
    <property type="entry name" value="Antenna_beta_dom_sf"/>
</dbReference>
<dbReference type="PRINTS" id="PR00674">
    <property type="entry name" value="LIGHTHARVSTB"/>
</dbReference>
<evidence type="ECO:0000256" key="3">
    <source>
        <dbReference type="ARBA" id="ARBA00011052"/>
    </source>
</evidence>
<comment type="subcellular location">
    <subcellularLocation>
        <location evidence="2">Cell inner membrane</location>
        <topology evidence="2">Single-pass type II membrane protein</topology>
    </subcellularLocation>
</comment>
<evidence type="ECO:0000256" key="14">
    <source>
        <dbReference type="ARBA" id="ARBA00023243"/>
    </source>
</evidence>
<keyword evidence="12" id="KW-0157">Chromophore</keyword>
<keyword evidence="4" id="KW-1003">Cell membrane</keyword>
<evidence type="ECO:0000256" key="10">
    <source>
        <dbReference type="ARBA" id="ARBA00022956"/>
    </source>
</evidence>
<evidence type="ECO:0000256" key="16">
    <source>
        <dbReference type="SAM" id="Phobius"/>
    </source>
</evidence>
<keyword evidence="14" id="KW-0437">Light-harvesting polypeptide</keyword>
<comment type="function">
    <text evidence="1">Antenna complexes are light-harvesting systems, which transfer the excitation energy to the reaction centers.</text>
</comment>
<keyword evidence="6" id="KW-0042">Antenna complex</keyword>
<dbReference type="InterPro" id="IPR002362">
    <property type="entry name" value="LHB-1/5"/>
</dbReference>
<keyword evidence="10" id="KW-0076">Bacteriochlorophyll</keyword>
<dbReference type="EMBL" id="AE008920">
    <property type="protein sequence ID" value="AAM48605.1"/>
    <property type="molecule type" value="Genomic_DNA"/>
</dbReference>